<evidence type="ECO:0000313" key="4">
    <source>
        <dbReference type="Proteomes" id="UP000198215"/>
    </source>
</evidence>
<keyword evidence="4" id="KW-1185">Reference proteome</keyword>
<feature type="compositionally biased region" description="Gly residues" evidence="1">
    <location>
        <begin position="163"/>
        <end position="174"/>
    </location>
</feature>
<feature type="region of interest" description="Disordered" evidence="1">
    <location>
        <begin position="224"/>
        <end position="253"/>
    </location>
</feature>
<feature type="compositionally biased region" description="Low complexity" evidence="1">
    <location>
        <begin position="146"/>
        <end position="161"/>
    </location>
</feature>
<name>A0A1C5H5U0_9ACTN</name>
<protein>
    <submittedName>
        <fullName evidence="3">Uncharacterized protein</fullName>
    </submittedName>
</protein>
<evidence type="ECO:0000256" key="2">
    <source>
        <dbReference type="SAM" id="Phobius"/>
    </source>
</evidence>
<feature type="region of interest" description="Disordered" evidence="1">
    <location>
        <begin position="109"/>
        <end position="178"/>
    </location>
</feature>
<feature type="compositionally biased region" description="Low complexity" evidence="1">
    <location>
        <begin position="125"/>
        <end position="137"/>
    </location>
</feature>
<dbReference type="Proteomes" id="UP000198215">
    <property type="component" value="Chromosome I"/>
</dbReference>
<organism evidence="3 4">
    <name type="scientific">Micromonospora coxensis</name>
    <dbReference type="NCBI Taxonomy" id="356852"/>
    <lineage>
        <taxon>Bacteria</taxon>
        <taxon>Bacillati</taxon>
        <taxon>Actinomycetota</taxon>
        <taxon>Actinomycetes</taxon>
        <taxon>Micromonosporales</taxon>
        <taxon>Micromonosporaceae</taxon>
        <taxon>Micromonospora</taxon>
    </lineage>
</organism>
<sequence length="253" mass="25184">MDFRRSDGAEHPADRAESERLLDAARAGTPGDADPLARLLSAAAAPSRPGELAGEEAALAAFRAARAAGPATVAPPRRRRGLTTGVVAWIAGVAATATAGVAFAAVTLDRPSEPERAPRPPAPAPSSADGAPDRSGTPTGGGPSGGPSATPGPVPSTTAGSERPGGPGNPGGPAGTAQLTGLCRAYLAKPAAQREKALRTPAYADLVEIAGGAERVEAYCRDLVPEQAPAAASPEPEPSRARPTPDARPSRNG</sequence>
<accession>A0A1C5H5U0</accession>
<feature type="transmembrane region" description="Helical" evidence="2">
    <location>
        <begin position="86"/>
        <end position="108"/>
    </location>
</feature>
<keyword evidence="2" id="KW-0472">Membrane</keyword>
<gene>
    <name evidence="3" type="ORF">GA0070614_0861</name>
</gene>
<keyword evidence="2" id="KW-0812">Transmembrane</keyword>
<dbReference type="EMBL" id="LT607753">
    <property type="protein sequence ID" value="SCG41384.1"/>
    <property type="molecule type" value="Genomic_DNA"/>
</dbReference>
<dbReference type="AlphaFoldDB" id="A0A1C5H5U0"/>
<evidence type="ECO:0000313" key="3">
    <source>
        <dbReference type="EMBL" id="SCG41384.1"/>
    </source>
</evidence>
<keyword evidence="2" id="KW-1133">Transmembrane helix</keyword>
<evidence type="ECO:0000256" key="1">
    <source>
        <dbReference type="SAM" id="MobiDB-lite"/>
    </source>
</evidence>
<reference evidence="4" key="1">
    <citation type="submission" date="2016-06" db="EMBL/GenBank/DDBJ databases">
        <authorList>
            <person name="Varghese N."/>
            <person name="Submissions Spin"/>
        </authorList>
    </citation>
    <scope>NUCLEOTIDE SEQUENCE [LARGE SCALE GENOMIC DNA]</scope>
    <source>
        <strain evidence="4">DSM 45161</strain>
    </source>
</reference>
<proteinExistence type="predicted"/>
<feature type="compositionally biased region" description="Basic and acidic residues" evidence="1">
    <location>
        <begin position="237"/>
        <end position="253"/>
    </location>
</feature>